<keyword evidence="3" id="KW-1185">Reference proteome</keyword>
<name>A0A7J7ZX53_MYOMY</name>
<sequence>MGFCAGCDFGKQFQGSGVGEREGSTVQGQVLEQGIAGDPPRSCVDRAQNCSQRNGAESVSQAPAKLCPWTCYLLNLCHVSHRPRMVQHLGKGWGGGLKSSRESKGLSALRREPITAPHSWLLRQQLDEKVAGSAGP</sequence>
<accession>A0A7J7ZX53</accession>
<gene>
    <name evidence="2" type="ORF">mMyoMyo1_009771</name>
</gene>
<evidence type="ECO:0000313" key="2">
    <source>
        <dbReference type="EMBL" id="KAF6378882.1"/>
    </source>
</evidence>
<dbReference type="AlphaFoldDB" id="A0A7J7ZX53"/>
<reference evidence="2 3" key="1">
    <citation type="journal article" date="2020" name="Nature">
        <title>Six reference-quality genomes reveal evolution of bat adaptations.</title>
        <authorList>
            <person name="Jebb D."/>
            <person name="Huang Z."/>
            <person name="Pippel M."/>
            <person name="Hughes G.M."/>
            <person name="Lavrichenko K."/>
            <person name="Devanna P."/>
            <person name="Winkler S."/>
            <person name="Jermiin L.S."/>
            <person name="Skirmuntt E.C."/>
            <person name="Katzourakis A."/>
            <person name="Burkitt-Gray L."/>
            <person name="Ray D.A."/>
            <person name="Sullivan K.A.M."/>
            <person name="Roscito J.G."/>
            <person name="Kirilenko B.M."/>
            <person name="Davalos L.M."/>
            <person name="Corthals A.P."/>
            <person name="Power M.L."/>
            <person name="Jones G."/>
            <person name="Ransome R.D."/>
            <person name="Dechmann D.K.N."/>
            <person name="Locatelli A.G."/>
            <person name="Puechmaille S.J."/>
            <person name="Fedrigo O."/>
            <person name="Jarvis E.D."/>
            <person name="Hiller M."/>
            <person name="Vernes S.C."/>
            <person name="Myers E.W."/>
            <person name="Teeling E.C."/>
        </authorList>
    </citation>
    <scope>NUCLEOTIDE SEQUENCE [LARGE SCALE GENOMIC DNA]</scope>
    <source>
        <strain evidence="2">MMyoMyo1</strain>
        <tissue evidence="2">Flight muscle</tissue>
    </source>
</reference>
<feature type="region of interest" description="Disordered" evidence="1">
    <location>
        <begin position="89"/>
        <end position="110"/>
    </location>
</feature>
<proteinExistence type="predicted"/>
<dbReference type="Proteomes" id="UP000527355">
    <property type="component" value="Unassembled WGS sequence"/>
</dbReference>
<protein>
    <submittedName>
        <fullName evidence="2">Uncharacterized protein</fullName>
    </submittedName>
</protein>
<evidence type="ECO:0000256" key="1">
    <source>
        <dbReference type="SAM" id="MobiDB-lite"/>
    </source>
</evidence>
<comment type="caution">
    <text evidence="2">The sequence shown here is derived from an EMBL/GenBank/DDBJ whole genome shotgun (WGS) entry which is preliminary data.</text>
</comment>
<organism evidence="2 3">
    <name type="scientific">Myotis myotis</name>
    <name type="common">Greater mouse-eared bat</name>
    <name type="synonym">Vespertilio myotis</name>
    <dbReference type="NCBI Taxonomy" id="51298"/>
    <lineage>
        <taxon>Eukaryota</taxon>
        <taxon>Metazoa</taxon>
        <taxon>Chordata</taxon>
        <taxon>Craniata</taxon>
        <taxon>Vertebrata</taxon>
        <taxon>Euteleostomi</taxon>
        <taxon>Mammalia</taxon>
        <taxon>Eutheria</taxon>
        <taxon>Laurasiatheria</taxon>
        <taxon>Chiroptera</taxon>
        <taxon>Yangochiroptera</taxon>
        <taxon>Vespertilionidae</taxon>
        <taxon>Myotis</taxon>
    </lineage>
</organism>
<feature type="compositionally biased region" description="Basic and acidic residues" evidence="1">
    <location>
        <begin position="99"/>
        <end position="110"/>
    </location>
</feature>
<dbReference type="EMBL" id="JABWUV010000002">
    <property type="protein sequence ID" value="KAF6378882.1"/>
    <property type="molecule type" value="Genomic_DNA"/>
</dbReference>
<evidence type="ECO:0000313" key="3">
    <source>
        <dbReference type="Proteomes" id="UP000527355"/>
    </source>
</evidence>